<dbReference type="InterPro" id="IPR043502">
    <property type="entry name" value="DNA/RNA_pol_sf"/>
</dbReference>
<reference evidence="1 2" key="1">
    <citation type="submission" date="2023-03" db="EMBL/GenBank/DDBJ databases">
        <title>Genome insight into feeding habits of ladybird beetles.</title>
        <authorList>
            <person name="Li H.-S."/>
            <person name="Huang Y.-H."/>
            <person name="Pang H."/>
        </authorList>
    </citation>
    <scope>NUCLEOTIDE SEQUENCE [LARGE SCALE GENOMIC DNA]</scope>
    <source>
        <strain evidence="1">SYSU_2023b</strain>
        <tissue evidence="1">Whole body</tissue>
    </source>
</reference>
<proteinExistence type="predicted"/>
<sequence>MNPNFLKSYELACEVSLRVGRKVIDTVERNRKTLRGALSQESANRSFISLVDENFTELELSVSSPSVSLSTPEMIPIFKWGIKKCSGEEPLIPFVEVVDSTGTEELNEVTGLFKTIGPVDKIGTTHLYNHIIISQGGPIRQRQYPSYPAMQTILNKEIDRMLELDIIKPVTICSPWLSPLWCRILFMSLHPSVFRLIDHCGLYLTVTASVPTNDLRVYMRAIVILCGGWNPTQDL</sequence>
<keyword evidence="2" id="KW-1185">Reference proteome</keyword>
<organism evidence="1 2">
    <name type="scientific">Henosepilachna vigintioctopunctata</name>
    <dbReference type="NCBI Taxonomy" id="420089"/>
    <lineage>
        <taxon>Eukaryota</taxon>
        <taxon>Metazoa</taxon>
        <taxon>Ecdysozoa</taxon>
        <taxon>Arthropoda</taxon>
        <taxon>Hexapoda</taxon>
        <taxon>Insecta</taxon>
        <taxon>Pterygota</taxon>
        <taxon>Neoptera</taxon>
        <taxon>Endopterygota</taxon>
        <taxon>Coleoptera</taxon>
        <taxon>Polyphaga</taxon>
        <taxon>Cucujiformia</taxon>
        <taxon>Coccinelloidea</taxon>
        <taxon>Coccinellidae</taxon>
        <taxon>Epilachninae</taxon>
        <taxon>Epilachnini</taxon>
        <taxon>Henosepilachna</taxon>
    </lineage>
</organism>
<protein>
    <submittedName>
        <fullName evidence="1">Uncharacterized protein</fullName>
    </submittedName>
</protein>
<dbReference type="Gene3D" id="3.10.10.10">
    <property type="entry name" value="HIV Type 1 Reverse Transcriptase, subunit A, domain 1"/>
    <property type="match status" value="1"/>
</dbReference>
<dbReference type="SUPFAM" id="SSF56672">
    <property type="entry name" value="DNA/RNA polymerases"/>
    <property type="match status" value="1"/>
</dbReference>
<accession>A0AAW1UV89</accession>
<name>A0AAW1UV89_9CUCU</name>
<evidence type="ECO:0000313" key="2">
    <source>
        <dbReference type="Proteomes" id="UP001431783"/>
    </source>
</evidence>
<evidence type="ECO:0000313" key="1">
    <source>
        <dbReference type="EMBL" id="KAK9884377.1"/>
    </source>
</evidence>
<dbReference type="AlphaFoldDB" id="A0AAW1UV89"/>
<dbReference type="GO" id="GO:0071897">
    <property type="term" value="P:DNA biosynthetic process"/>
    <property type="evidence" value="ECO:0007669"/>
    <property type="project" value="UniProtKB-ARBA"/>
</dbReference>
<dbReference type="Proteomes" id="UP001431783">
    <property type="component" value="Unassembled WGS sequence"/>
</dbReference>
<gene>
    <name evidence="1" type="ORF">WA026_005331</name>
</gene>
<comment type="caution">
    <text evidence="1">The sequence shown here is derived from an EMBL/GenBank/DDBJ whole genome shotgun (WGS) entry which is preliminary data.</text>
</comment>
<dbReference type="EMBL" id="JARQZJ010000092">
    <property type="protein sequence ID" value="KAK9884377.1"/>
    <property type="molecule type" value="Genomic_DNA"/>
</dbReference>